<dbReference type="SUPFAM" id="SSF52540">
    <property type="entry name" value="P-loop containing nucleoside triphosphate hydrolases"/>
    <property type="match status" value="1"/>
</dbReference>
<dbReference type="Gene3D" id="1.10.840.10">
    <property type="entry name" value="Ras guanine-nucleotide exchange factors catalytic domain"/>
    <property type="match status" value="1"/>
</dbReference>
<protein>
    <recommendedName>
        <fullName evidence="8">Ras GEF</fullName>
    </recommendedName>
</protein>
<dbReference type="InterPro" id="IPR001895">
    <property type="entry name" value="RASGEF_cat_dom"/>
</dbReference>
<dbReference type="AlphaFoldDB" id="A0A0D2PEP4"/>
<evidence type="ECO:0008006" key="8">
    <source>
        <dbReference type="Google" id="ProtNLM"/>
    </source>
</evidence>
<dbReference type="OrthoDB" id="28357at2759"/>
<dbReference type="CDD" id="cd00882">
    <property type="entry name" value="Ras_like_GTPase"/>
    <property type="match status" value="1"/>
</dbReference>
<dbReference type="GO" id="GO:0005085">
    <property type="term" value="F:guanyl-nucleotide exchange factor activity"/>
    <property type="evidence" value="ECO:0007669"/>
    <property type="project" value="UniProtKB-KW"/>
</dbReference>
<dbReference type="PANTHER" id="PTHR23113">
    <property type="entry name" value="GUANINE NUCLEOTIDE EXCHANGE FACTOR"/>
    <property type="match status" value="1"/>
</dbReference>
<dbReference type="GO" id="GO:0007265">
    <property type="term" value="P:Ras protein signal transduction"/>
    <property type="evidence" value="ECO:0007669"/>
    <property type="project" value="TreeGrafter"/>
</dbReference>
<sequence length="1067" mass="117757">MSVPHEIPDLPSLPPLVLPPFPEATLTPLPSPDKIPSHLLRSPSLSVADSFSTAYTSAIPADGLEEFNILGSSSLAHPQSLRKSASVDSLAQYAEDDYRPGSGSPSAGSSRNLVYGITIDDQTESSIPAWSSRSRGQSLSSIQRDHSDVDRYVPLSMSRIERFRRQSLKSPEVPTPSVRAGDLTLPARTSTTNAPSFHEYGDLPSVSSTSSLQSSSRRGSPFVTHPAGRLRSGSLGYNLPPRRTVLNPHIPLAARQSASNTKSDLVLLVIGTKGCGKSTVIKKGLSRFGLAVDSDTSSSETSGASRIRYLRRTGNILLDQQPESPGGTPQAFDVLEVEAQTTTDGLLKWPEGLPTIDGVIICFDYSDMNSCQPVEGLLKHYRSTTIPIMVLGCKTELKHEVDAHDVVNMLGRYDTGLIEVSNANDAGKKKMKKSFDYLIKAILRQRGPKPIVDNRNPATPSILISDNSAPTPTTTSSIPSFNNSSSMATNASDTSELSTSLPTTTDSTSPISPDEYQSTGDLTYSTDASQTHGDTQEFDVHDSDDAQHNDSADNSPSLPDDVEPTPRESKKVKKEPRPSQWADLEELLDKLLFLAVSGDDPTFATHFLLTYRRFTTPRSILLAMQKRMRQLDNPSGDPMFACFAQMRICHLLETWIHDYAHDFAVKGTAGALTALIKSIISKTHLLHYGSEFLPFLEQLPSLVDEDTAWAKKADVSDVDSDDYTLEEEEDPRTEEVITPETSSVAGPSHSPQIAFHPPRERTASFPLPRARLSVSQSNGNYSTLAEQQSRQYIKELVRLATDVMNTDSEEIAQEITRQGVELFDAIKPRDWLNFTFVSKKLPDEPISAFNAKSSQIADWVVTLILCHERPRNRARQIEKFIDIAMKLRNLNNYSALRAFVAGINNANDDATMEVFKAKYPDHAKNLRSWDVLLQQVRAHRAYRLALRNSKGACIPAMEVHISDLIKAHEGNGDTNPAFPSKIHWGKFNMLGRFVTTTVQCQNQCRNSDDYDFPSRPSIAALLGRCPLMTTEMQKSRLASQDDYEEVQPIVPVSQPINLTGMRRIFFW</sequence>
<feature type="compositionally biased region" description="Low complexity" evidence="3">
    <location>
        <begin position="465"/>
        <end position="515"/>
    </location>
</feature>
<evidence type="ECO:0000259" key="5">
    <source>
        <dbReference type="PROSITE" id="PS50212"/>
    </source>
</evidence>
<dbReference type="SMART" id="SM00147">
    <property type="entry name" value="RasGEF"/>
    <property type="match status" value="1"/>
</dbReference>
<dbReference type="InterPro" id="IPR027417">
    <property type="entry name" value="P-loop_NTPase"/>
</dbReference>
<dbReference type="InterPro" id="IPR023578">
    <property type="entry name" value="Ras_GEF_dom_sf"/>
</dbReference>
<feature type="compositionally biased region" description="Polar residues" evidence="3">
    <location>
        <begin position="739"/>
        <end position="751"/>
    </location>
</feature>
<organism evidence="6 7">
    <name type="scientific">Hypholoma sublateritium (strain FD-334 SS-4)</name>
    <dbReference type="NCBI Taxonomy" id="945553"/>
    <lineage>
        <taxon>Eukaryota</taxon>
        <taxon>Fungi</taxon>
        <taxon>Dikarya</taxon>
        <taxon>Basidiomycota</taxon>
        <taxon>Agaricomycotina</taxon>
        <taxon>Agaricomycetes</taxon>
        <taxon>Agaricomycetidae</taxon>
        <taxon>Agaricales</taxon>
        <taxon>Agaricineae</taxon>
        <taxon>Strophariaceae</taxon>
        <taxon>Hypholoma</taxon>
    </lineage>
</organism>
<feature type="region of interest" description="Disordered" evidence="3">
    <location>
        <begin position="719"/>
        <end position="760"/>
    </location>
</feature>
<dbReference type="Pfam" id="PF00618">
    <property type="entry name" value="RasGEF_N"/>
    <property type="match status" value="1"/>
</dbReference>
<evidence type="ECO:0000256" key="3">
    <source>
        <dbReference type="SAM" id="MobiDB-lite"/>
    </source>
</evidence>
<dbReference type="EMBL" id="KN817519">
    <property type="protein sequence ID" value="KJA29219.1"/>
    <property type="molecule type" value="Genomic_DNA"/>
</dbReference>
<evidence type="ECO:0000313" key="6">
    <source>
        <dbReference type="EMBL" id="KJA29219.1"/>
    </source>
</evidence>
<feature type="domain" description="N-terminal Ras-GEF" evidence="5">
    <location>
        <begin position="575"/>
        <end position="700"/>
    </location>
</feature>
<feature type="compositionally biased region" description="Polar residues" evidence="3">
    <location>
        <begin position="516"/>
        <end position="533"/>
    </location>
</feature>
<feature type="compositionally biased region" description="Low complexity" evidence="3">
    <location>
        <begin position="205"/>
        <end position="220"/>
    </location>
</feature>
<evidence type="ECO:0000313" key="7">
    <source>
        <dbReference type="Proteomes" id="UP000054270"/>
    </source>
</evidence>
<feature type="region of interest" description="Disordered" evidence="3">
    <location>
        <begin position="126"/>
        <end position="145"/>
    </location>
</feature>
<dbReference type="InterPro" id="IPR000651">
    <property type="entry name" value="Ras-like_Gua-exchang_fac_N"/>
</dbReference>
<keyword evidence="7" id="KW-1185">Reference proteome</keyword>
<keyword evidence="1 2" id="KW-0344">Guanine-nucleotide releasing factor</keyword>
<feature type="domain" description="Ras-GEF" evidence="4">
    <location>
        <begin position="807"/>
        <end position="1035"/>
    </location>
</feature>
<dbReference type="SUPFAM" id="SSF48366">
    <property type="entry name" value="Ras GEF"/>
    <property type="match status" value="1"/>
</dbReference>
<reference evidence="7" key="1">
    <citation type="submission" date="2014-04" db="EMBL/GenBank/DDBJ databases">
        <title>Evolutionary Origins and Diversification of the Mycorrhizal Mutualists.</title>
        <authorList>
            <consortium name="DOE Joint Genome Institute"/>
            <consortium name="Mycorrhizal Genomics Consortium"/>
            <person name="Kohler A."/>
            <person name="Kuo A."/>
            <person name="Nagy L.G."/>
            <person name="Floudas D."/>
            <person name="Copeland A."/>
            <person name="Barry K.W."/>
            <person name="Cichocki N."/>
            <person name="Veneault-Fourrey C."/>
            <person name="LaButti K."/>
            <person name="Lindquist E.A."/>
            <person name="Lipzen A."/>
            <person name="Lundell T."/>
            <person name="Morin E."/>
            <person name="Murat C."/>
            <person name="Riley R."/>
            <person name="Ohm R."/>
            <person name="Sun H."/>
            <person name="Tunlid A."/>
            <person name="Henrissat B."/>
            <person name="Grigoriev I.V."/>
            <person name="Hibbett D.S."/>
            <person name="Martin F."/>
        </authorList>
    </citation>
    <scope>NUCLEOTIDE SEQUENCE [LARGE SCALE GENOMIC DNA]</scope>
    <source>
        <strain evidence="7">FD-334 SS-4</strain>
    </source>
</reference>
<evidence type="ECO:0000259" key="4">
    <source>
        <dbReference type="PROSITE" id="PS50009"/>
    </source>
</evidence>
<evidence type="ECO:0000256" key="1">
    <source>
        <dbReference type="ARBA" id="ARBA00022658"/>
    </source>
</evidence>
<dbReference type="InterPro" id="IPR036964">
    <property type="entry name" value="RASGEF_cat_dom_sf"/>
</dbReference>
<dbReference type="PANTHER" id="PTHR23113:SF348">
    <property type="entry name" value="GUANYL-NUCLEOTIDE EXCHANGE FACTOR RASGEF, PUTATIVE (AFU_ORTHOLOGUE AFUA_1G04700)-RELATED"/>
    <property type="match status" value="1"/>
</dbReference>
<dbReference type="Pfam" id="PF00617">
    <property type="entry name" value="RasGEF"/>
    <property type="match status" value="1"/>
</dbReference>
<dbReference type="STRING" id="945553.A0A0D2PEP4"/>
<dbReference type="Gene3D" id="1.20.870.10">
    <property type="entry name" value="Son of sevenless (SoS) protein Chain: S domain 1"/>
    <property type="match status" value="1"/>
</dbReference>
<proteinExistence type="predicted"/>
<feature type="compositionally biased region" description="Basic and acidic residues" evidence="3">
    <location>
        <begin position="534"/>
        <end position="551"/>
    </location>
</feature>
<dbReference type="InterPro" id="IPR008937">
    <property type="entry name" value="Ras-like_GEF"/>
</dbReference>
<name>A0A0D2PEP4_HYPSF</name>
<feature type="compositionally biased region" description="Pro residues" evidence="3">
    <location>
        <begin position="11"/>
        <end position="22"/>
    </location>
</feature>
<dbReference type="Proteomes" id="UP000054270">
    <property type="component" value="Unassembled WGS sequence"/>
</dbReference>
<dbReference type="OMA" id="SCFAQMR"/>
<dbReference type="PROSITE" id="PS50009">
    <property type="entry name" value="RASGEF_CAT"/>
    <property type="match status" value="1"/>
</dbReference>
<gene>
    <name evidence="6" type="ORF">HYPSUDRAFT_32604</name>
</gene>
<dbReference type="Gene3D" id="3.40.50.300">
    <property type="entry name" value="P-loop containing nucleotide triphosphate hydrolases"/>
    <property type="match status" value="1"/>
</dbReference>
<dbReference type="GO" id="GO:0005886">
    <property type="term" value="C:plasma membrane"/>
    <property type="evidence" value="ECO:0007669"/>
    <property type="project" value="TreeGrafter"/>
</dbReference>
<feature type="compositionally biased region" description="Low complexity" evidence="3">
    <location>
        <begin position="131"/>
        <end position="142"/>
    </location>
</feature>
<evidence type="ECO:0000256" key="2">
    <source>
        <dbReference type="PROSITE-ProRule" id="PRU00168"/>
    </source>
</evidence>
<dbReference type="PROSITE" id="PS50212">
    <property type="entry name" value="RASGEF_NTER"/>
    <property type="match status" value="1"/>
</dbReference>
<feature type="compositionally biased region" description="Acidic residues" evidence="3">
    <location>
        <begin position="719"/>
        <end position="732"/>
    </location>
</feature>
<feature type="region of interest" description="Disordered" evidence="3">
    <location>
        <begin position="166"/>
        <end position="236"/>
    </location>
</feature>
<feature type="region of interest" description="Disordered" evidence="3">
    <location>
        <begin position="1"/>
        <end position="34"/>
    </location>
</feature>
<feature type="region of interest" description="Disordered" evidence="3">
    <location>
        <begin position="449"/>
        <end position="579"/>
    </location>
</feature>
<accession>A0A0D2PEP4</accession>